<dbReference type="InterPro" id="IPR016187">
    <property type="entry name" value="CTDL_fold"/>
</dbReference>
<evidence type="ECO:0000313" key="3">
    <source>
        <dbReference type="Proteomes" id="UP001158576"/>
    </source>
</evidence>
<dbReference type="CDD" id="cd00037">
    <property type="entry name" value="CLECT"/>
    <property type="match status" value="2"/>
</dbReference>
<proteinExistence type="predicted"/>
<dbReference type="InterPro" id="IPR051004">
    <property type="entry name" value="DC-SIGN_domain-containing"/>
</dbReference>
<dbReference type="Proteomes" id="UP001158576">
    <property type="component" value="Chromosome PAR"/>
</dbReference>
<dbReference type="InterPro" id="IPR001304">
    <property type="entry name" value="C-type_lectin-like"/>
</dbReference>
<evidence type="ECO:0000313" key="2">
    <source>
        <dbReference type="EMBL" id="CAG5077936.1"/>
    </source>
</evidence>
<reference evidence="2 3" key="1">
    <citation type="submission" date="2021-04" db="EMBL/GenBank/DDBJ databases">
        <authorList>
            <person name="Bliznina A."/>
        </authorList>
    </citation>
    <scope>NUCLEOTIDE SEQUENCE [LARGE SCALE GENOMIC DNA]</scope>
</reference>
<dbReference type="SUPFAM" id="SSF56436">
    <property type="entry name" value="C-type lectin-like"/>
    <property type="match status" value="2"/>
</dbReference>
<protein>
    <submittedName>
        <fullName evidence="2">Oidioi.mRNA.OKI2018_I69.PAR.g8848.t1.cds</fullName>
    </submittedName>
</protein>
<dbReference type="Gene3D" id="3.10.100.10">
    <property type="entry name" value="Mannose-Binding Protein A, subunit A"/>
    <property type="match status" value="2"/>
</dbReference>
<feature type="domain" description="C-type lectin" evidence="1">
    <location>
        <begin position="30"/>
        <end position="147"/>
    </location>
</feature>
<dbReference type="PROSITE" id="PS50041">
    <property type="entry name" value="C_TYPE_LECTIN_2"/>
    <property type="match status" value="2"/>
</dbReference>
<evidence type="ECO:0000259" key="1">
    <source>
        <dbReference type="PROSITE" id="PS50041"/>
    </source>
</evidence>
<organism evidence="2 3">
    <name type="scientific">Oikopleura dioica</name>
    <name type="common">Tunicate</name>
    <dbReference type="NCBI Taxonomy" id="34765"/>
    <lineage>
        <taxon>Eukaryota</taxon>
        <taxon>Metazoa</taxon>
        <taxon>Chordata</taxon>
        <taxon>Tunicata</taxon>
        <taxon>Appendicularia</taxon>
        <taxon>Copelata</taxon>
        <taxon>Oikopleuridae</taxon>
        <taxon>Oikopleura</taxon>
    </lineage>
</organism>
<feature type="domain" description="C-type lectin" evidence="1">
    <location>
        <begin position="165"/>
        <end position="290"/>
    </location>
</feature>
<gene>
    <name evidence="2" type="ORF">OKIOD_LOCUS406</name>
</gene>
<dbReference type="PANTHER" id="PTHR22802">
    <property type="entry name" value="C-TYPE LECTIN SUPERFAMILY MEMBER"/>
    <property type="match status" value="1"/>
</dbReference>
<dbReference type="SMART" id="SM00034">
    <property type="entry name" value="CLECT"/>
    <property type="match status" value="2"/>
</dbReference>
<dbReference type="Pfam" id="PF00059">
    <property type="entry name" value="Lectin_C"/>
    <property type="match status" value="2"/>
</dbReference>
<dbReference type="PANTHER" id="PTHR22802:SF457">
    <property type="entry name" value="ASIALOGLYCOPROTEIN RECEPTOR-LIKE 1"/>
    <property type="match status" value="1"/>
</dbReference>
<accession>A0ABN7RHY2</accession>
<dbReference type="InterPro" id="IPR016186">
    <property type="entry name" value="C-type_lectin-like/link_sf"/>
</dbReference>
<dbReference type="EMBL" id="OU015568">
    <property type="protein sequence ID" value="CAG5077936.1"/>
    <property type="molecule type" value="Genomic_DNA"/>
</dbReference>
<sequence length="305" mass="35204">MKIFLPTLVAGEIEFLSRCSGELKNSYGRYKFFSKAKNFEQAKEKCMSLGEGWNLMIINTKRELTYLKEVLVDSCWENKAFLLGWKEFDTIAPGSRGRLETVFGKEPEWEPKWDRGEPNEEGQECVIYESGKFHDSFCAENYAFACEQHNFIEFCEPEAIDPSDFENYSIYAPENLEDGRNWNDARDYCISKGAGWDLAVPNSEEEFDLLVKGTNCSNKRFWLGAKYTANTDEIAVDDGVYEAVDGSTEKEIFRRWDTHTNWLSSPPHNRPGETECLRMRGNLMNTKDCETDGNKLPHGWICERN</sequence>
<name>A0ABN7RHY2_OIKDI</name>
<keyword evidence="3" id="KW-1185">Reference proteome</keyword>